<organism evidence="10 11">
    <name type="scientific">Gossypium schwendimanii</name>
    <name type="common">Cotton</name>
    <dbReference type="NCBI Taxonomy" id="34291"/>
    <lineage>
        <taxon>Eukaryota</taxon>
        <taxon>Viridiplantae</taxon>
        <taxon>Streptophyta</taxon>
        <taxon>Embryophyta</taxon>
        <taxon>Tracheophyta</taxon>
        <taxon>Spermatophyta</taxon>
        <taxon>Magnoliopsida</taxon>
        <taxon>eudicotyledons</taxon>
        <taxon>Gunneridae</taxon>
        <taxon>Pentapetalae</taxon>
        <taxon>rosids</taxon>
        <taxon>malvids</taxon>
        <taxon>Malvales</taxon>
        <taxon>Malvaceae</taxon>
        <taxon>Malvoideae</taxon>
        <taxon>Gossypium</taxon>
    </lineage>
</organism>
<comment type="similarity">
    <text evidence="1">Belongs to the ABC transporter superfamily. ABCB family. Multidrug resistance exporter (TC 3.A.1.201) subfamily.</text>
</comment>
<dbReference type="SUPFAM" id="SSF90123">
    <property type="entry name" value="ABC transporter transmembrane region"/>
    <property type="match status" value="1"/>
</dbReference>
<sequence>MEEENRKAMADKKKKVKNGCIGSIFMHADGVDVVDGCRLHWWCCRWQCSTIDNIFDWPNVLQYWFGGASSASAAGMLTHNVHQVDLYVVLTACGRWVGSLLDGFCWTRTGERQATRMRTRYLKAVLRQEVGYFDLNMTNTAEVVAGIANDCFTIQEVISERVVRTLITRGVTFIRTCIAAFLILWRLAIVFFPFLSAAASYFNIWKSFTMSCKEGYGGIE</sequence>
<keyword evidence="7" id="KW-0325">Glycoprotein</keyword>
<keyword evidence="5 8" id="KW-1133">Transmembrane helix</keyword>
<evidence type="ECO:0000256" key="2">
    <source>
        <dbReference type="ARBA" id="ARBA00022448"/>
    </source>
</evidence>
<evidence type="ECO:0000256" key="1">
    <source>
        <dbReference type="ARBA" id="ARBA00007577"/>
    </source>
</evidence>
<evidence type="ECO:0000313" key="11">
    <source>
        <dbReference type="Proteomes" id="UP000593576"/>
    </source>
</evidence>
<keyword evidence="4" id="KW-0677">Repeat</keyword>
<dbReference type="GO" id="GO:0140359">
    <property type="term" value="F:ABC-type transporter activity"/>
    <property type="evidence" value="ECO:0007669"/>
    <property type="project" value="InterPro"/>
</dbReference>
<dbReference type="EMBL" id="JABFAF010000004">
    <property type="protein sequence ID" value="MBA0853596.1"/>
    <property type="molecule type" value="Genomic_DNA"/>
</dbReference>
<evidence type="ECO:0000313" key="10">
    <source>
        <dbReference type="EMBL" id="MBA0853596.1"/>
    </source>
</evidence>
<evidence type="ECO:0000256" key="4">
    <source>
        <dbReference type="ARBA" id="ARBA00022737"/>
    </source>
</evidence>
<dbReference type="OrthoDB" id="963259at2759"/>
<dbReference type="Pfam" id="PF00664">
    <property type="entry name" value="ABC_membrane"/>
    <property type="match status" value="1"/>
</dbReference>
<reference evidence="10 11" key="1">
    <citation type="journal article" date="2019" name="Genome Biol. Evol.">
        <title>Insights into the evolution of the New World diploid cottons (Gossypium, subgenus Houzingenia) based on genome sequencing.</title>
        <authorList>
            <person name="Grover C.E."/>
            <person name="Arick M.A. 2nd"/>
            <person name="Thrash A."/>
            <person name="Conover J.L."/>
            <person name="Sanders W.S."/>
            <person name="Peterson D.G."/>
            <person name="Frelichowski J.E."/>
            <person name="Scheffler J.A."/>
            <person name="Scheffler B.E."/>
            <person name="Wendel J.F."/>
        </authorList>
    </citation>
    <scope>NUCLEOTIDE SEQUENCE [LARGE SCALE GENOMIC DNA]</scope>
    <source>
        <strain evidence="10">1</strain>
        <tissue evidence="10">Leaf</tissue>
    </source>
</reference>
<keyword evidence="2" id="KW-0813">Transport</keyword>
<dbReference type="InterPro" id="IPR011527">
    <property type="entry name" value="ABC1_TM_dom"/>
</dbReference>
<name>A0A7J9L4X0_GOSSC</name>
<dbReference type="PROSITE" id="PS50929">
    <property type="entry name" value="ABC_TM1F"/>
    <property type="match status" value="1"/>
</dbReference>
<keyword evidence="3 8" id="KW-0812">Transmembrane</keyword>
<evidence type="ECO:0000259" key="9">
    <source>
        <dbReference type="PROSITE" id="PS50929"/>
    </source>
</evidence>
<comment type="caution">
    <text evidence="10">The sequence shown here is derived from an EMBL/GenBank/DDBJ whole genome shotgun (WGS) entry which is preliminary data.</text>
</comment>
<evidence type="ECO:0000256" key="6">
    <source>
        <dbReference type="ARBA" id="ARBA00023136"/>
    </source>
</evidence>
<evidence type="ECO:0000256" key="7">
    <source>
        <dbReference type="ARBA" id="ARBA00023180"/>
    </source>
</evidence>
<evidence type="ECO:0000256" key="3">
    <source>
        <dbReference type="ARBA" id="ARBA00022692"/>
    </source>
</evidence>
<gene>
    <name evidence="10" type="ORF">Goshw_019582</name>
</gene>
<dbReference type="PANTHER" id="PTHR45136">
    <property type="entry name" value="ABC TRANSPORTER DOMAIN-CONTAINING PROTEIN"/>
    <property type="match status" value="1"/>
</dbReference>
<dbReference type="Proteomes" id="UP000593576">
    <property type="component" value="Unassembled WGS sequence"/>
</dbReference>
<feature type="domain" description="ABC transmembrane type-1" evidence="9">
    <location>
        <begin position="86"/>
        <end position="195"/>
    </location>
</feature>
<feature type="transmembrane region" description="Helical" evidence="8">
    <location>
        <begin position="178"/>
        <end position="204"/>
    </location>
</feature>
<dbReference type="InterPro" id="IPR036640">
    <property type="entry name" value="ABC1_TM_sf"/>
</dbReference>
<dbReference type="AlphaFoldDB" id="A0A7J9L4X0"/>
<proteinExistence type="inferred from homology"/>
<protein>
    <recommendedName>
        <fullName evidence="9">ABC transmembrane type-1 domain-containing protein</fullName>
    </recommendedName>
</protein>
<dbReference type="GO" id="GO:0016020">
    <property type="term" value="C:membrane"/>
    <property type="evidence" value="ECO:0007669"/>
    <property type="project" value="InterPro"/>
</dbReference>
<evidence type="ECO:0000256" key="8">
    <source>
        <dbReference type="SAM" id="Phobius"/>
    </source>
</evidence>
<evidence type="ECO:0000256" key="5">
    <source>
        <dbReference type="ARBA" id="ARBA00022989"/>
    </source>
</evidence>
<dbReference type="PANTHER" id="PTHR45136:SF2">
    <property type="entry name" value="ABC TRANSPORTER DOMAIN-CONTAINING PROTEIN"/>
    <property type="match status" value="1"/>
</dbReference>
<dbReference type="Gene3D" id="1.20.1560.10">
    <property type="entry name" value="ABC transporter type 1, transmembrane domain"/>
    <property type="match status" value="1"/>
</dbReference>
<accession>A0A7J9L4X0</accession>
<keyword evidence="6 8" id="KW-0472">Membrane</keyword>
<keyword evidence="11" id="KW-1185">Reference proteome</keyword>
<dbReference type="GO" id="GO:0005524">
    <property type="term" value="F:ATP binding"/>
    <property type="evidence" value="ECO:0007669"/>
    <property type="project" value="InterPro"/>
</dbReference>